<evidence type="ECO:0000313" key="3">
    <source>
        <dbReference type="EMBL" id="MBB5491837.1"/>
    </source>
</evidence>
<dbReference type="InterPro" id="IPR042100">
    <property type="entry name" value="Bug_dom1"/>
</dbReference>
<name>A0A840WJH7_9ACTN</name>
<reference evidence="3 4" key="1">
    <citation type="submission" date="2020-08" db="EMBL/GenBank/DDBJ databases">
        <title>Sequencing the genomes of 1000 actinobacteria strains.</title>
        <authorList>
            <person name="Klenk H.-P."/>
        </authorList>
    </citation>
    <scope>NUCLEOTIDE SEQUENCE [LARGE SCALE GENOMIC DNA]</scope>
    <source>
        <strain evidence="3 4">DSM 44598</strain>
    </source>
</reference>
<accession>A0A840WJH7</accession>
<organism evidence="3 4">
    <name type="scientific">Nocardiopsis metallicus</name>
    <dbReference type="NCBI Taxonomy" id="179819"/>
    <lineage>
        <taxon>Bacteria</taxon>
        <taxon>Bacillati</taxon>
        <taxon>Actinomycetota</taxon>
        <taxon>Actinomycetes</taxon>
        <taxon>Streptosporangiales</taxon>
        <taxon>Nocardiopsidaceae</taxon>
        <taxon>Nocardiopsis</taxon>
    </lineage>
</organism>
<dbReference type="AlphaFoldDB" id="A0A840WJH7"/>
<evidence type="ECO:0000256" key="2">
    <source>
        <dbReference type="SAM" id="SignalP"/>
    </source>
</evidence>
<comment type="similarity">
    <text evidence="1">Belongs to the UPF0065 (bug) family.</text>
</comment>
<dbReference type="Proteomes" id="UP000579647">
    <property type="component" value="Unassembled WGS sequence"/>
</dbReference>
<keyword evidence="3" id="KW-0675">Receptor</keyword>
<dbReference type="PROSITE" id="PS51257">
    <property type="entry name" value="PROKAR_LIPOPROTEIN"/>
    <property type="match status" value="1"/>
</dbReference>
<feature type="chain" id="PRO_5038482819" evidence="2">
    <location>
        <begin position="25"/>
        <end position="332"/>
    </location>
</feature>
<evidence type="ECO:0000256" key="1">
    <source>
        <dbReference type="ARBA" id="ARBA00006987"/>
    </source>
</evidence>
<protein>
    <submittedName>
        <fullName evidence="3">Tripartite-type tricarboxylate transporter receptor subunit TctC</fullName>
    </submittedName>
</protein>
<dbReference type="Gene3D" id="3.40.190.150">
    <property type="entry name" value="Bordetella uptake gene, domain 1"/>
    <property type="match status" value="1"/>
</dbReference>
<dbReference type="InterPro" id="IPR005064">
    <property type="entry name" value="BUG"/>
</dbReference>
<dbReference type="EMBL" id="JACHDO010000001">
    <property type="protein sequence ID" value="MBB5491837.1"/>
    <property type="molecule type" value="Genomic_DNA"/>
</dbReference>
<gene>
    <name evidence="3" type="ORF">HNR07_002974</name>
</gene>
<dbReference type="RefSeq" id="WP_184365448.1">
    <property type="nucleotide sequence ID" value="NZ_BAAAKM010000021.1"/>
</dbReference>
<dbReference type="PANTHER" id="PTHR42928:SF5">
    <property type="entry name" value="BLR1237 PROTEIN"/>
    <property type="match status" value="1"/>
</dbReference>
<keyword evidence="2" id="KW-0732">Signal</keyword>
<dbReference type="PANTHER" id="PTHR42928">
    <property type="entry name" value="TRICARBOXYLATE-BINDING PROTEIN"/>
    <property type="match status" value="1"/>
</dbReference>
<dbReference type="CDD" id="cd07012">
    <property type="entry name" value="PBP2_Bug_TTT"/>
    <property type="match status" value="1"/>
</dbReference>
<dbReference type="Pfam" id="PF03401">
    <property type="entry name" value="TctC"/>
    <property type="match status" value="1"/>
</dbReference>
<evidence type="ECO:0000313" key="4">
    <source>
        <dbReference type="Proteomes" id="UP000579647"/>
    </source>
</evidence>
<proteinExistence type="inferred from homology"/>
<dbReference type="PIRSF" id="PIRSF017082">
    <property type="entry name" value="YflP"/>
    <property type="match status" value="1"/>
</dbReference>
<sequence length="332" mass="35037">MKRRPGLPAPGPTLPALTCALALAATACGGTAATADPDHYPERPVTMLVGFAPGGGTDTIARNVARCLNSSLDREVVVENKPGGSQAIALNDLLNAPADGHTMAMVTTSGPVVVPLRVPTVGYDKDDFTPLNEVTHAPSVLITPPELHEEVGPGFLDREEELVVSTPGALSAPHQTLNLLADVRDAPVRAVPYQGSRPAITALLAGDVNAVFTESSQEVMDQLAGTGLQVSVSGGQERMPHIPDVPTFEELGYDGLPMSDSFWFPVLHGDTPDELVELLEGHIRTCAESPELAEAVGENYVANDRPTSSELSRGVMDQMHQSFVELIGEEES</sequence>
<dbReference type="Gene3D" id="3.40.190.10">
    <property type="entry name" value="Periplasmic binding protein-like II"/>
    <property type="match status" value="1"/>
</dbReference>
<feature type="signal peptide" evidence="2">
    <location>
        <begin position="1"/>
        <end position="24"/>
    </location>
</feature>
<keyword evidence="4" id="KW-1185">Reference proteome</keyword>
<comment type="caution">
    <text evidence="3">The sequence shown here is derived from an EMBL/GenBank/DDBJ whole genome shotgun (WGS) entry which is preliminary data.</text>
</comment>